<dbReference type="GO" id="GO:0097363">
    <property type="term" value="F:protein O-acetylglucosaminyltransferase activity"/>
    <property type="evidence" value="ECO:0007669"/>
    <property type="project" value="UniProtKB-EC"/>
</dbReference>
<feature type="repeat" description="TPR" evidence="8">
    <location>
        <begin position="139"/>
        <end position="172"/>
    </location>
</feature>
<dbReference type="Pfam" id="PF13844">
    <property type="entry name" value="Glyco_transf_41"/>
    <property type="match status" value="2"/>
</dbReference>
<sequence length="794" mass="86466">MQIEDLFQLAHELHIGGDLVRARETYSLIVDLDPSHAVAIFRLAAVDIQEGRFQDAIARLTRALELEPGTRRYREALGQAYAFEQRHEESASIYCSLLAEDADDPDLWFGLGSALQAQGALREAASAWERVAQRDPHRADALNNLGNCFRLLDEPAHAESAYERALAAQPGNADALTNLGTLLRSQSRHAEAKVSLREAVAAAPESLAALVNLGAMLIEYGNPQEAADVLARAVAIAPAFAPAVFNYGNALHALGHGREAQAQYRRVLEIEPGHAEAANNLGNVCRELGEHKAAMDAFETAIQTRPDFVDAYNNAANLLRALGRQDAACALLRKALALAPTHSATLNNLGNVLKDRGELDEGIACLRQALASDPGNLTAHSNLLYALSFQSSDAAAILAEARRWAAQHERPLRASRVVHAPVRASGRRLKIGYVSADFREHCQAFFMMPLLSNHDRTRFEIHAYSSVVRPDAVTARLASHVDVWHDVRQLGDAALAEKIRADGIDILVDLAMHMADGRPLLFARQAAPVQVAWLAYPGTTGLDAMHYRLTDPHLDPPSHDSQYSERSIRLPDTFWCYDPLAVEPAVNALPAESAGYVTLGSLNNPCKLTDATLDLWAAVFAALPNARLLLMAPQGEARERLAARLARYGIDSARVRFAAFQPRDTYLRTYHEIDLALDTLPYNGHTTSLDAMWMGVPVITRVGATCAGRAGLSQLANLGLDELAAFSDDAFVRTVVELSSDLPRLAGLRASLRARMEASPLMDGARFARGMEAAYETMWRERSGASTDVPESAP</sequence>
<feature type="repeat" description="TPR" evidence="8">
    <location>
        <begin position="105"/>
        <end position="138"/>
    </location>
</feature>
<dbReference type="SMART" id="SM00028">
    <property type="entry name" value="TPR"/>
    <property type="match status" value="10"/>
</dbReference>
<organism evidence="10 11">
    <name type="scientific">Paraburkholderia pallida</name>
    <dbReference type="NCBI Taxonomy" id="2547399"/>
    <lineage>
        <taxon>Bacteria</taxon>
        <taxon>Pseudomonadati</taxon>
        <taxon>Pseudomonadota</taxon>
        <taxon>Betaproteobacteria</taxon>
        <taxon>Burkholderiales</taxon>
        <taxon>Burkholderiaceae</taxon>
        <taxon>Paraburkholderia</taxon>
    </lineage>
</organism>
<evidence type="ECO:0000256" key="7">
    <source>
        <dbReference type="ARBA" id="ARBA00022803"/>
    </source>
</evidence>
<feature type="repeat" description="TPR" evidence="8">
    <location>
        <begin position="241"/>
        <end position="274"/>
    </location>
</feature>
<keyword evidence="6" id="KW-0677">Repeat</keyword>
<dbReference type="SUPFAM" id="SSF48452">
    <property type="entry name" value="TPR-like"/>
    <property type="match status" value="3"/>
</dbReference>
<evidence type="ECO:0000259" key="9">
    <source>
        <dbReference type="Pfam" id="PF13844"/>
    </source>
</evidence>
<keyword evidence="4" id="KW-0328">Glycosyltransferase</keyword>
<evidence type="ECO:0000256" key="5">
    <source>
        <dbReference type="ARBA" id="ARBA00022679"/>
    </source>
</evidence>
<keyword evidence="7 8" id="KW-0802">TPR repeat</keyword>
<evidence type="ECO:0000256" key="2">
    <source>
        <dbReference type="ARBA" id="ARBA00005386"/>
    </source>
</evidence>
<name>A0A4P7CY14_9BURK</name>
<feature type="repeat" description="TPR" evidence="8">
    <location>
        <begin position="173"/>
        <end position="206"/>
    </location>
</feature>
<dbReference type="EC" id="2.4.1.255" evidence="3"/>
<reference evidence="10 11" key="1">
    <citation type="submission" date="2019-03" db="EMBL/GenBank/DDBJ databases">
        <title>Paraburkholderia sp. 7MH5, isolated from subtropical forest soil.</title>
        <authorList>
            <person name="Gao Z.-H."/>
            <person name="Qiu L.-H."/>
        </authorList>
    </citation>
    <scope>NUCLEOTIDE SEQUENCE [LARGE SCALE GENOMIC DNA]</scope>
    <source>
        <strain evidence="10 11">7MH5</strain>
    </source>
</reference>
<feature type="repeat" description="TPR" evidence="8">
    <location>
        <begin position="309"/>
        <end position="342"/>
    </location>
</feature>
<dbReference type="Gene3D" id="3.40.50.2000">
    <property type="entry name" value="Glycogen Phosphorylase B"/>
    <property type="match status" value="1"/>
</dbReference>
<dbReference type="InterPro" id="IPR011990">
    <property type="entry name" value="TPR-like_helical_dom_sf"/>
</dbReference>
<dbReference type="Gene3D" id="3.40.50.11380">
    <property type="match status" value="1"/>
</dbReference>
<evidence type="ECO:0000256" key="3">
    <source>
        <dbReference type="ARBA" id="ARBA00011970"/>
    </source>
</evidence>
<feature type="domain" description="O-GlcNAc transferase C-terminal" evidence="9">
    <location>
        <begin position="408"/>
        <end position="578"/>
    </location>
</feature>
<evidence type="ECO:0000256" key="1">
    <source>
        <dbReference type="ARBA" id="ARBA00004922"/>
    </source>
</evidence>
<gene>
    <name evidence="10" type="ORF">E1956_21390</name>
</gene>
<dbReference type="Proteomes" id="UP000295727">
    <property type="component" value="Chromosome 2"/>
</dbReference>
<dbReference type="KEGG" id="ppai:E1956_21390"/>
<keyword evidence="5" id="KW-0808">Transferase</keyword>
<accession>A0A4P7CY14</accession>
<keyword evidence="11" id="KW-1185">Reference proteome</keyword>
<dbReference type="InterPro" id="IPR029489">
    <property type="entry name" value="OGT/SEC/SPY_C"/>
</dbReference>
<dbReference type="Gene3D" id="1.25.40.10">
    <property type="entry name" value="Tetratricopeptide repeat domain"/>
    <property type="match status" value="5"/>
</dbReference>
<evidence type="ECO:0000256" key="6">
    <source>
        <dbReference type="ARBA" id="ARBA00022737"/>
    </source>
</evidence>
<dbReference type="SUPFAM" id="SSF53756">
    <property type="entry name" value="UDP-Glycosyltransferase/glycogen phosphorylase"/>
    <property type="match status" value="1"/>
</dbReference>
<evidence type="ECO:0000256" key="4">
    <source>
        <dbReference type="ARBA" id="ARBA00022676"/>
    </source>
</evidence>
<feature type="domain" description="O-GlcNAc transferase C-terminal" evidence="9">
    <location>
        <begin position="601"/>
        <end position="769"/>
    </location>
</feature>
<feature type="repeat" description="TPR" evidence="8">
    <location>
        <begin position="343"/>
        <end position="376"/>
    </location>
</feature>
<dbReference type="AlphaFoldDB" id="A0A4P7CY14"/>
<evidence type="ECO:0000256" key="8">
    <source>
        <dbReference type="PROSITE-ProRule" id="PRU00339"/>
    </source>
</evidence>
<protein>
    <recommendedName>
        <fullName evidence="3">protein O-GlcNAc transferase</fullName>
        <ecNumber evidence="3">2.4.1.255</ecNumber>
    </recommendedName>
</protein>
<evidence type="ECO:0000313" key="10">
    <source>
        <dbReference type="EMBL" id="QBQ99706.1"/>
    </source>
</evidence>
<dbReference type="Pfam" id="PF13181">
    <property type="entry name" value="TPR_8"/>
    <property type="match status" value="1"/>
</dbReference>
<feature type="repeat" description="TPR" evidence="8">
    <location>
        <begin position="275"/>
        <end position="308"/>
    </location>
</feature>
<feature type="repeat" description="TPR" evidence="8">
    <location>
        <begin position="37"/>
        <end position="70"/>
    </location>
</feature>
<dbReference type="Pfam" id="PF14559">
    <property type="entry name" value="TPR_19"/>
    <property type="match status" value="1"/>
</dbReference>
<comment type="similarity">
    <text evidence="2">Belongs to the glycosyltransferase 41 family. O-GlcNAc transferase subfamily.</text>
</comment>
<evidence type="ECO:0000313" key="11">
    <source>
        <dbReference type="Proteomes" id="UP000295727"/>
    </source>
</evidence>
<dbReference type="PROSITE" id="PS50005">
    <property type="entry name" value="TPR"/>
    <property type="match status" value="9"/>
</dbReference>
<dbReference type="RefSeq" id="WP_134752692.1">
    <property type="nucleotide sequence ID" value="NZ_CP038149.1"/>
</dbReference>
<dbReference type="InterPro" id="IPR019734">
    <property type="entry name" value="TPR_rpt"/>
</dbReference>
<dbReference type="PANTHER" id="PTHR44835">
    <property type="entry name" value="UDP-N-ACETYLGLUCOSAMINE--PEPTIDE N-ACETYLGLUCOSAMINYLTRANSFERASE SPINDLY-RELATED"/>
    <property type="match status" value="1"/>
</dbReference>
<dbReference type="Pfam" id="PF13374">
    <property type="entry name" value="TPR_10"/>
    <property type="match status" value="1"/>
</dbReference>
<dbReference type="EMBL" id="CP038149">
    <property type="protein sequence ID" value="QBQ99706.1"/>
    <property type="molecule type" value="Genomic_DNA"/>
</dbReference>
<feature type="repeat" description="TPR" evidence="8">
    <location>
        <begin position="207"/>
        <end position="240"/>
    </location>
</feature>
<dbReference type="OrthoDB" id="101857at2"/>
<proteinExistence type="inferred from homology"/>
<dbReference type="Pfam" id="PF13432">
    <property type="entry name" value="TPR_16"/>
    <property type="match status" value="3"/>
</dbReference>
<dbReference type="PANTHER" id="PTHR44835:SF1">
    <property type="entry name" value="PROTEIN O-GLCNAC TRANSFERASE"/>
    <property type="match status" value="1"/>
</dbReference>
<comment type="pathway">
    <text evidence="1">Protein modification; protein glycosylation.</text>
</comment>
<dbReference type="InterPro" id="IPR051939">
    <property type="entry name" value="Glycosyltr_41/O-GlcNAc_trsf"/>
</dbReference>